<dbReference type="Gene3D" id="4.10.240.10">
    <property type="entry name" value="Zn(2)-C6 fungal-type DNA-binding domain"/>
    <property type="match status" value="1"/>
</dbReference>
<keyword evidence="7" id="KW-1185">Reference proteome</keyword>
<sequence>MPRRSRACRACRQRRIGCDGALPSCRQCLVTNRLCSGPVQGTIIIDQTENVKSRYSTISRKNSIACIVPQPSARRAWLGAVTAPGIYAYVTSAIDVPSRPAWLRQLSEIPLAARGPALDVALEAFAAAYHGVMSNDGSIMLEAWRMYGDALSRQSKAITSSHLPEKQSPAVLYTSVIFSLFETICCTNYAAYAAHLAAARKMLALARSELGQDEVFERVAMHVQYQTLLLMIVSPLEYLTVETETNIWIDLNMGLYDESQEVADLLLLQLFKLGKLVATKNHDPGSIPSRLHEVRESIDRSWTTYHEEAILHNQVLRYKSDDDEILYRDPSTALVLAYFATARLMMSLADIDNNQHLSKMDDGYCQEIIDCSSFLFQRKGSIGCISLPVFLPLALVAMYATSSTYRKMAYTLLNDRVQTTPFRGLKSILVERLRSADDVRCSLRPDYVHITNSIS</sequence>
<dbReference type="GeneID" id="55989215"/>
<evidence type="ECO:0000256" key="1">
    <source>
        <dbReference type="ARBA" id="ARBA00023015"/>
    </source>
</evidence>
<dbReference type="SMART" id="SM00066">
    <property type="entry name" value="GAL4"/>
    <property type="match status" value="1"/>
</dbReference>
<organism evidence="6 7">
    <name type="scientific">Talaromyces rugulosus</name>
    <name type="common">Penicillium rugulosum</name>
    <dbReference type="NCBI Taxonomy" id="121627"/>
    <lineage>
        <taxon>Eukaryota</taxon>
        <taxon>Fungi</taxon>
        <taxon>Dikarya</taxon>
        <taxon>Ascomycota</taxon>
        <taxon>Pezizomycotina</taxon>
        <taxon>Eurotiomycetes</taxon>
        <taxon>Eurotiomycetidae</taxon>
        <taxon>Eurotiales</taxon>
        <taxon>Trichocomaceae</taxon>
        <taxon>Talaromyces</taxon>
        <taxon>Talaromyces sect. Islandici</taxon>
    </lineage>
</organism>
<reference evidence="7" key="1">
    <citation type="submission" date="2020-06" db="EMBL/GenBank/DDBJ databases">
        <title>A chromosome-scale genome assembly of Talaromyces rugulosus W13939.</title>
        <authorList>
            <person name="Wang B."/>
            <person name="Guo L."/>
            <person name="Ye K."/>
            <person name="Wang L."/>
        </authorList>
    </citation>
    <scope>NUCLEOTIDE SEQUENCE [LARGE SCALE GENOMIC DNA]</scope>
    <source>
        <strain evidence="7">W13939</strain>
    </source>
</reference>
<proteinExistence type="predicted"/>
<dbReference type="GO" id="GO:0000981">
    <property type="term" value="F:DNA-binding transcription factor activity, RNA polymerase II-specific"/>
    <property type="evidence" value="ECO:0007669"/>
    <property type="project" value="InterPro"/>
</dbReference>
<keyword evidence="2" id="KW-0238">DNA-binding</keyword>
<feature type="domain" description="Zn(2)-C6 fungal-type" evidence="5">
    <location>
        <begin position="7"/>
        <end position="36"/>
    </location>
</feature>
<dbReference type="SUPFAM" id="SSF57701">
    <property type="entry name" value="Zn2/Cys6 DNA-binding domain"/>
    <property type="match status" value="1"/>
</dbReference>
<protein>
    <recommendedName>
        <fullName evidence="5">Zn(2)-C6 fungal-type domain-containing protein</fullName>
    </recommendedName>
</protein>
<dbReference type="Pfam" id="PF00172">
    <property type="entry name" value="Zn_clus"/>
    <property type="match status" value="1"/>
</dbReference>
<name>A0A7H8QL11_TALRU</name>
<evidence type="ECO:0000259" key="5">
    <source>
        <dbReference type="PROSITE" id="PS50048"/>
    </source>
</evidence>
<keyword evidence="4" id="KW-0539">Nucleus</keyword>
<dbReference type="PANTHER" id="PTHR38111:SF9">
    <property type="entry name" value="ZN(2)-C6 FUNGAL-TYPE DOMAIN-CONTAINING PROTEIN"/>
    <property type="match status" value="1"/>
</dbReference>
<keyword evidence="1" id="KW-0805">Transcription regulation</keyword>
<dbReference type="EMBL" id="CP055898">
    <property type="protein sequence ID" value="QKX54617.1"/>
    <property type="molecule type" value="Genomic_DNA"/>
</dbReference>
<dbReference type="AlphaFoldDB" id="A0A7H8QL11"/>
<dbReference type="RefSeq" id="XP_035340796.1">
    <property type="nucleotide sequence ID" value="XM_035484903.1"/>
</dbReference>
<dbReference type="GO" id="GO:0003677">
    <property type="term" value="F:DNA binding"/>
    <property type="evidence" value="ECO:0007669"/>
    <property type="project" value="UniProtKB-KW"/>
</dbReference>
<dbReference type="KEGG" id="trg:TRUGW13939_01705"/>
<dbReference type="Proteomes" id="UP000509510">
    <property type="component" value="Chromosome I"/>
</dbReference>
<dbReference type="PROSITE" id="PS00463">
    <property type="entry name" value="ZN2_CY6_FUNGAL_1"/>
    <property type="match status" value="1"/>
</dbReference>
<dbReference type="InterPro" id="IPR053178">
    <property type="entry name" value="Osmoadaptation_assoc"/>
</dbReference>
<dbReference type="InterPro" id="IPR036864">
    <property type="entry name" value="Zn2-C6_fun-type_DNA-bd_sf"/>
</dbReference>
<accession>A0A7H8QL11</accession>
<evidence type="ECO:0000313" key="6">
    <source>
        <dbReference type="EMBL" id="QKX54617.1"/>
    </source>
</evidence>
<evidence type="ECO:0000256" key="2">
    <source>
        <dbReference type="ARBA" id="ARBA00023125"/>
    </source>
</evidence>
<evidence type="ECO:0000313" key="7">
    <source>
        <dbReference type="Proteomes" id="UP000509510"/>
    </source>
</evidence>
<dbReference type="OrthoDB" id="3525185at2759"/>
<gene>
    <name evidence="6" type="ORF">TRUGW13939_01705</name>
</gene>
<dbReference type="PANTHER" id="PTHR38111">
    <property type="entry name" value="ZN(2)-C6 FUNGAL-TYPE DOMAIN-CONTAINING PROTEIN-RELATED"/>
    <property type="match status" value="1"/>
</dbReference>
<evidence type="ECO:0000256" key="4">
    <source>
        <dbReference type="ARBA" id="ARBA00023242"/>
    </source>
</evidence>
<keyword evidence="3" id="KW-0804">Transcription</keyword>
<dbReference type="GO" id="GO:0008270">
    <property type="term" value="F:zinc ion binding"/>
    <property type="evidence" value="ECO:0007669"/>
    <property type="project" value="InterPro"/>
</dbReference>
<dbReference type="PROSITE" id="PS50048">
    <property type="entry name" value="ZN2_CY6_FUNGAL_2"/>
    <property type="match status" value="1"/>
</dbReference>
<evidence type="ECO:0000256" key="3">
    <source>
        <dbReference type="ARBA" id="ARBA00023163"/>
    </source>
</evidence>
<dbReference type="InterPro" id="IPR001138">
    <property type="entry name" value="Zn2Cys6_DnaBD"/>
</dbReference>